<feature type="compositionally biased region" description="Polar residues" evidence="13">
    <location>
        <begin position="190"/>
        <end position="199"/>
    </location>
</feature>
<name>A0A0E9NJK9_SAICN</name>
<dbReference type="FunFam" id="3.40.50.300:FF:000638">
    <property type="entry name" value="Transmembrane GTPase Fzo1, putative"/>
    <property type="match status" value="1"/>
</dbReference>
<sequence length="874" mass="97045">MRRTVTAVHQPLAGVCAPPRPTDLTTTPIDIITPPTTNNQQPLLFHPSLIVFHTSMSAMDIANLITSDVASDSGYGGSVAGGNSSPGHGSPDFVGVDDLAEDQVSRLQLQHQQALLYADNRSSLLRSLGQMKSLLKSLKEWNEKTPVYYPAPKHSSTAEEATARPSVAHTQSAYGTDDSEIHTAPRPSLTRRSQTTIPANRTDEIASHPLLSDTFQILKLDLKLGHAKNSDDLSESLDSKALSQLLSSLLHKSTHHISNLAARIEDTASKVLVTGDLNAGKSTLVNALLRRHVLPEDQQPCTNTFCEVLDARENAGVEEVHGVLFGTTYDRHDERTYAVHALKELEDLAMDETPKYSQLKVYVDDGRTIDKSLLRNGVVDIALIDAPGLNIDSISTHALFARQEEIDVVVFVVSAENHFTLSAKEFIWNAAHEKAYIFIVVNRFDNIRDKARCKRMILDQLSSLSPRTRADADELVHFVSAGSVNTGEGGEKLRDFEHLERSLRQFVLEKRAKSKLAPAKTYLLNLSHDVAMLAEANISKNQNELSKAKKELDAIRPAYEKIRKVKREVAEEIEHNQEEVLNSVALYTKKALSSALNTLDTVVADYEGLWSIFSYWYRTRDEMCACLQREEGFCEDFARGQCAAGIEFIVQLGNTHLGTEYGAAAKRTIFRPEAMFMPKKKPHPTVKERVQGSVGFEWSDFVDWEVQEKYTTASLGLSSVAVVVGKYVGLKTLTDAAWKASSFASLRDVRRMAPWVVVFAIGSTAFFIVKDVQRAVPFNLARKMRRSLAEGEYVYATSDRIVKESRKVLSMPEEELRGMFAKAVEKSAGEKEKWESVLKGAEEGYKFFQGLGGQVGRVKKMVESYDLEGKGLKI</sequence>
<keyword evidence="2 14" id="KW-0812">Transmembrane</keyword>
<dbReference type="InterPro" id="IPR030381">
    <property type="entry name" value="G_DYNAMIN_dom"/>
</dbReference>
<dbReference type="InterPro" id="IPR045063">
    <property type="entry name" value="Dynamin_N"/>
</dbReference>
<evidence type="ECO:0000313" key="16">
    <source>
        <dbReference type="EMBL" id="GAO49993.1"/>
    </source>
</evidence>
<evidence type="ECO:0000256" key="3">
    <source>
        <dbReference type="ARBA" id="ARBA00022741"/>
    </source>
</evidence>
<feature type="domain" description="Dynamin-type G" evidence="15">
    <location>
        <begin position="265"/>
        <end position="536"/>
    </location>
</feature>
<evidence type="ECO:0000256" key="8">
    <source>
        <dbReference type="ARBA" id="ARBA00023128"/>
    </source>
</evidence>
<keyword evidence="17" id="KW-1185">Reference proteome</keyword>
<keyword evidence="3" id="KW-0547">Nucleotide-binding</keyword>
<organism evidence="16 17">
    <name type="scientific">Saitoella complicata (strain BCRC 22490 / CBS 7301 / JCM 7358 / NBRC 10748 / NRRL Y-17804)</name>
    <dbReference type="NCBI Taxonomy" id="698492"/>
    <lineage>
        <taxon>Eukaryota</taxon>
        <taxon>Fungi</taxon>
        <taxon>Dikarya</taxon>
        <taxon>Ascomycota</taxon>
        <taxon>Taphrinomycotina</taxon>
        <taxon>Taphrinomycotina incertae sedis</taxon>
        <taxon>Saitoella</taxon>
    </lineage>
</organism>
<gene>
    <name evidence="16" type="ORF">G7K_4128-t1</name>
</gene>
<reference evidence="16 17" key="3">
    <citation type="journal article" date="2015" name="Genome Announc.">
        <title>Draft Genome Sequence of the Archiascomycetous Yeast Saitoella complicata.</title>
        <authorList>
            <person name="Yamauchi K."/>
            <person name="Kondo S."/>
            <person name="Hamamoto M."/>
            <person name="Takahashi Y."/>
            <person name="Ogura Y."/>
            <person name="Hayashi T."/>
            <person name="Nishida H."/>
        </authorList>
    </citation>
    <scope>NUCLEOTIDE SEQUENCE [LARGE SCALE GENOMIC DNA]</scope>
    <source>
        <strain evidence="16 17">NRRL Y-17804</strain>
    </source>
</reference>
<dbReference type="InterPro" id="IPR027094">
    <property type="entry name" value="Mitofusin_fam"/>
</dbReference>
<feature type="coiled-coil region" evidence="12">
    <location>
        <begin position="531"/>
        <end position="579"/>
    </location>
</feature>
<evidence type="ECO:0000256" key="7">
    <source>
        <dbReference type="ARBA" id="ARBA00023054"/>
    </source>
</evidence>
<dbReference type="EMBL" id="BACD03000028">
    <property type="protein sequence ID" value="GAO49993.1"/>
    <property type="molecule type" value="Genomic_DNA"/>
</dbReference>
<keyword evidence="6 14" id="KW-1133">Transmembrane helix</keyword>
<keyword evidence="4" id="KW-1000">Mitochondrion outer membrane</keyword>
<dbReference type="AlphaFoldDB" id="A0A0E9NJK9"/>
<dbReference type="Proteomes" id="UP000033140">
    <property type="component" value="Unassembled WGS sequence"/>
</dbReference>
<dbReference type="OMA" id="RCERMIL"/>
<dbReference type="GO" id="GO:0003924">
    <property type="term" value="F:GTPase activity"/>
    <property type="evidence" value="ECO:0007669"/>
    <property type="project" value="InterPro"/>
</dbReference>
<dbReference type="GO" id="GO:0051646">
    <property type="term" value="P:mitochondrion localization"/>
    <property type="evidence" value="ECO:0007669"/>
    <property type="project" value="TreeGrafter"/>
</dbReference>
<evidence type="ECO:0000256" key="9">
    <source>
        <dbReference type="ARBA" id="ARBA00023134"/>
    </source>
</evidence>
<evidence type="ECO:0000313" key="17">
    <source>
        <dbReference type="Proteomes" id="UP000033140"/>
    </source>
</evidence>
<dbReference type="InterPro" id="IPR027417">
    <property type="entry name" value="P-loop_NTPase"/>
</dbReference>
<evidence type="ECO:0000256" key="4">
    <source>
        <dbReference type="ARBA" id="ARBA00022787"/>
    </source>
</evidence>
<reference evidence="16 17" key="2">
    <citation type="journal article" date="2014" name="J. Gen. Appl. Microbiol.">
        <title>The early diverging ascomycetous budding yeast Saitoella complicata has three histone deacetylases belonging to the Clr6, Hos2, and Rpd3 lineages.</title>
        <authorList>
            <person name="Nishida H."/>
            <person name="Matsumoto T."/>
            <person name="Kondo S."/>
            <person name="Hamamoto M."/>
            <person name="Yoshikawa H."/>
        </authorList>
    </citation>
    <scope>NUCLEOTIDE SEQUENCE [LARGE SCALE GENOMIC DNA]</scope>
    <source>
        <strain evidence="16 17">NRRL Y-17804</strain>
    </source>
</reference>
<dbReference type="STRING" id="698492.A0A0E9NJK9"/>
<dbReference type="GO" id="GO:0005741">
    <property type="term" value="C:mitochondrial outer membrane"/>
    <property type="evidence" value="ECO:0007669"/>
    <property type="project" value="UniProtKB-SubCell"/>
</dbReference>
<evidence type="ECO:0000256" key="2">
    <source>
        <dbReference type="ARBA" id="ARBA00022692"/>
    </source>
</evidence>
<dbReference type="Pfam" id="PF00350">
    <property type="entry name" value="Dynamin_N"/>
    <property type="match status" value="1"/>
</dbReference>
<feature type="transmembrane region" description="Helical" evidence="14">
    <location>
        <begin position="752"/>
        <end position="769"/>
    </location>
</feature>
<keyword evidence="7 12" id="KW-0175">Coiled coil</keyword>
<evidence type="ECO:0000256" key="12">
    <source>
        <dbReference type="SAM" id="Coils"/>
    </source>
</evidence>
<dbReference type="Gene3D" id="3.40.50.300">
    <property type="entry name" value="P-loop containing nucleotide triphosphate hydrolases"/>
    <property type="match status" value="1"/>
</dbReference>
<dbReference type="GO" id="GO:0008053">
    <property type="term" value="P:mitochondrial fusion"/>
    <property type="evidence" value="ECO:0007669"/>
    <property type="project" value="TreeGrafter"/>
</dbReference>
<dbReference type="PANTHER" id="PTHR10465:SF0">
    <property type="entry name" value="SARCALUMENIN"/>
    <property type="match status" value="1"/>
</dbReference>
<evidence type="ECO:0000259" key="15">
    <source>
        <dbReference type="PROSITE" id="PS51718"/>
    </source>
</evidence>
<evidence type="ECO:0000256" key="14">
    <source>
        <dbReference type="SAM" id="Phobius"/>
    </source>
</evidence>
<keyword evidence="10 14" id="KW-0472">Membrane</keyword>
<proteinExistence type="predicted"/>
<comment type="caution">
    <text evidence="16">The sequence shown here is derived from an EMBL/GenBank/DDBJ whole genome shotgun (WGS) entry which is preliminary data.</text>
</comment>
<keyword evidence="5" id="KW-0378">Hydrolase</keyword>
<reference evidence="16 17" key="1">
    <citation type="journal article" date="2011" name="J. Gen. Appl. Microbiol.">
        <title>Draft genome sequencing of the enigmatic yeast Saitoella complicata.</title>
        <authorList>
            <person name="Nishida H."/>
            <person name="Hamamoto M."/>
            <person name="Sugiyama J."/>
        </authorList>
    </citation>
    <scope>NUCLEOTIDE SEQUENCE [LARGE SCALE GENOMIC DNA]</scope>
    <source>
        <strain evidence="16 17">NRRL Y-17804</strain>
    </source>
</reference>
<evidence type="ECO:0000256" key="10">
    <source>
        <dbReference type="ARBA" id="ARBA00023136"/>
    </source>
</evidence>
<evidence type="ECO:0000256" key="13">
    <source>
        <dbReference type="SAM" id="MobiDB-lite"/>
    </source>
</evidence>
<comment type="catalytic activity">
    <reaction evidence="11">
        <text>GTP + H2O = GDP + phosphate + H(+)</text>
        <dbReference type="Rhea" id="RHEA:19669"/>
        <dbReference type="ChEBI" id="CHEBI:15377"/>
        <dbReference type="ChEBI" id="CHEBI:15378"/>
        <dbReference type="ChEBI" id="CHEBI:37565"/>
        <dbReference type="ChEBI" id="CHEBI:43474"/>
        <dbReference type="ChEBI" id="CHEBI:58189"/>
    </reaction>
</comment>
<evidence type="ECO:0000256" key="1">
    <source>
        <dbReference type="ARBA" id="ARBA00004374"/>
    </source>
</evidence>
<evidence type="ECO:0000256" key="11">
    <source>
        <dbReference type="ARBA" id="ARBA00048548"/>
    </source>
</evidence>
<evidence type="ECO:0000256" key="6">
    <source>
        <dbReference type="ARBA" id="ARBA00022989"/>
    </source>
</evidence>
<accession>A0A0E9NJK9</accession>
<keyword evidence="8" id="KW-0496">Mitochondrion</keyword>
<protein>
    <recommendedName>
        <fullName evidence="15">Dynamin-type G domain-containing protein</fullName>
    </recommendedName>
</protein>
<dbReference type="PROSITE" id="PS51718">
    <property type="entry name" value="G_DYNAMIN_2"/>
    <property type="match status" value="1"/>
</dbReference>
<feature type="region of interest" description="Disordered" evidence="13">
    <location>
        <begin position="152"/>
        <end position="204"/>
    </location>
</feature>
<dbReference type="GO" id="GO:0005525">
    <property type="term" value="F:GTP binding"/>
    <property type="evidence" value="ECO:0007669"/>
    <property type="project" value="UniProtKB-KW"/>
</dbReference>
<comment type="subcellular location">
    <subcellularLocation>
        <location evidence="1">Mitochondrion outer membrane</location>
        <topology evidence="1">Multi-pass membrane protein</topology>
    </subcellularLocation>
</comment>
<keyword evidence="9" id="KW-0342">GTP-binding</keyword>
<dbReference type="PANTHER" id="PTHR10465">
    <property type="entry name" value="TRANSMEMBRANE GTPASE FZO1"/>
    <property type="match status" value="1"/>
</dbReference>
<evidence type="ECO:0000256" key="5">
    <source>
        <dbReference type="ARBA" id="ARBA00022801"/>
    </source>
</evidence>
<dbReference type="SUPFAM" id="SSF52540">
    <property type="entry name" value="P-loop containing nucleoside triphosphate hydrolases"/>
    <property type="match status" value="1"/>
</dbReference>